<dbReference type="InterPro" id="IPR016166">
    <property type="entry name" value="FAD-bd_PCMH"/>
</dbReference>
<dbReference type="PANTHER" id="PTHR42934:SF1">
    <property type="entry name" value="GLYCOLATE OXIDASE SUBUNIT GLCD"/>
    <property type="match status" value="1"/>
</dbReference>
<keyword evidence="3" id="KW-0274">FAD</keyword>
<protein>
    <submittedName>
        <fullName evidence="6">FAD-binding protein</fullName>
    </submittedName>
</protein>
<evidence type="ECO:0000256" key="3">
    <source>
        <dbReference type="ARBA" id="ARBA00022827"/>
    </source>
</evidence>
<dbReference type="GO" id="GO:0016491">
    <property type="term" value="F:oxidoreductase activity"/>
    <property type="evidence" value="ECO:0007669"/>
    <property type="project" value="UniProtKB-KW"/>
</dbReference>
<sequence>MRSNTMDDAIIAAFTDALSGPGTVISNPATLAERGRDFWGLGGQPGLLVRPCTRDEVVAVVRIADQHRLPLVTRGGATNCAGAMMPNPDRVLIDLSAMNQVLAIDPVAHTARVQPGVINADLQQRCAPHGLCFSPDPVSAHLATVGGNIMENAGGPHALKYGVTYNHVLEVEIVLADATVIRLAADDDGPDLLGLLIGSEGTLGILTEATVALRPIAPVTRSLMGSFATAHDAADAVAAIILTGIVPAAVEWLDHAGIVGLQQFTDTGYPTDAGAIVLIDVDGTHESVERDTEIVSEVLCRNAVEVRRADDEEARAKLWYGRLHAPDVVVRSGKGFFIADVTVPRDRFPEMQDAIQAAAARHADGLLFIMVAGHAGDGDLHPFSFYDRDNPNAPAALRAANDEIVDAALNLGGTITGEHGVGTEKRRFMTKRFTPVEIAAQRAIKRVFDPAALFNPGIMLPDRSPGEPDVSSFEAAVREALERYWTGATPHNMPAVPVIASEHADILVNTANLSLVVGAAVTLDKLSRHLADHGVSCAAIPCVATERTVGELIAGATGDERNAVRHGLLGLDVVLPDGQASARFGGENMKDVAGYDTKRLYIGGGEAFGAISTATFKLSVDVAKRGEHR</sequence>
<dbReference type="GO" id="GO:0071949">
    <property type="term" value="F:FAD binding"/>
    <property type="evidence" value="ECO:0007669"/>
    <property type="project" value="InterPro"/>
</dbReference>
<dbReference type="InterPro" id="IPR004113">
    <property type="entry name" value="FAD-bd_oxidored_4_C"/>
</dbReference>
<dbReference type="Proteomes" id="UP000193040">
    <property type="component" value="Unassembled WGS sequence"/>
</dbReference>
<gene>
    <name evidence="6" type="ORF">B5M45_01090</name>
</gene>
<dbReference type="AlphaFoldDB" id="A0A1X0YHJ4"/>
<dbReference type="PANTHER" id="PTHR42934">
    <property type="entry name" value="GLYCOLATE OXIDASE SUBUNIT GLCD"/>
    <property type="match status" value="1"/>
</dbReference>
<organism evidence="6 7">
    <name type="scientific">Mycobacterium simiae</name>
    <name type="common">Mycobacterium habana</name>
    <dbReference type="NCBI Taxonomy" id="1784"/>
    <lineage>
        <taxon>Bacteria</taxon>
        <taxon>Bacillati</taxon>
        <taxon>Actinomycetota</taxon>
        <taxon>Actinomycetes</taxon>
        <taxon>Mycobacteriales</taxon>
        <taxon>Mycobacteriaceae</taxon>
        <taxon>Mycobacterium</taxon>
        <taxon>Mycobacterium simiae complex</taxon>
    </lineage>
</organism>
<dbReference type="InterPro" id="IPR051914">
    <property type="entry name" value="FAD-linked_OxidoTrans_Type4"/>
</dbReference>
<dbReference type="Gene3D" id="1.10.45.10">
    <property type="entry name" value="Vanillyl-alcohol Oxidase, Chain A, domain 4"/>
    <property type="match status" value="1"/>
</dbReference>
<reference evidence="6 7" key="1">
    <citation type="submission" date="2017-03" db="EMBL/GenBank/DDBJ databases">
        <title>Genomic insights into Mycobacterium simiae human colonization.</title>
        <authorList>
            <person name="Steffani J.L."/>
            <person name="Brunck M.E."/>
            <person name="Cruz E."/>
            <person name="Montiel R."/>
            <person name="Barona F."/>
        </authorList>
    </citation>
    <scope>NUCLEOTIDE SEQUENCE [LARGE SCALE GENOMIC DNA]</scope>
    <source>
        <strain evidence="6 7">MsiGto</strain>
    </source>
</reference>
<dbReference type="InterPro" id="IPR006094">
    <property type="entry name" value="Oxid_FAD_bind_N"/>
</dbReference>
<dbReference type="InterPro" id="IPR016169">
    <property type="entry name" value="FAD-bd_PCMH_sub2"/>
</dbReference>
<name>A0A1X0YHJ4_MYCSI</name>
<comment type="caution">
    <text evidence="6">The sequence shown here is derived from an EMBL/GenBank/DDBJ whole genome shotgun (WGS) entry which is preliminary data.</text>
</comment>
<evidence type="ECO:0000256" key="4">
    <source>
        <dbReference type="ARBA" id="ARBA00023002"/>
    </source>
</evidence>
<dbReference type="Gene3D" id="3.30.70.2740">
    <property type="match status" value="1"/>
</dbReference>
<dbReference type="SUPFAM" id="SSF56176">
    <property type="entry name" value="FAD-binding/transporter-associated domain-like"/>
    <property type="match status" value="2"/>
</dbReference>
<feature type="domain" description="FAD-binding PCMH-type" evidence="5">
    <location>
        <begin position="508"/>
        <end position="621"/>
    </location>
</feature>
<accession>A0A1X0YHJ4</accession>
<dbReference type="EMBL" id="MZZM01000001">
    <property type="protein sequence ID" value="ORJ64880.1"/>
    <property type="molecule type" value="Genomic_DNA"/>
</dbReference>
<dbReference type="Pfam" id="PF01565">
    <property type="entry name" value="FAD_binding_4"/>
    <property type="match status" value="1"/>
</dbReference>
<dbReference type="Gene3D" id="3.30.465.10">
    <property type="match status" value="2"/>
</dbReference>
<dbReference type="PROSITE" id="PS51387">
    <property type="entry name" value="FAD_PCMH"/>
    <property type="match status" value="2"/>
</dbReference>
<dbReference type="InterPro" id="IPR016171">
    <property type="entry name" value="Vanillyl_alc_oxidase_C-sub2"/>
</dbReference>
<keyword evidence="2" id="KW-0285">Flavoprotein</keyword>
<dbReference type="InterPro" id="IPR036318">
    <property type="entry name" value="FAD-bd_PCMH-like_sf"/>
</dbReference>
<dbReference type="InterPro" id="IPR016164">
    <property type="entry name" value="FAD-linked_Oxase-like_C"/>
</dbReference>
<evidence type="ECO:0000313" key="6">
    <source>
        <dbReference type="EMBL" id="ORJ64880.1"/>
    </source>
</evidence>
<dbReference type="STRING" id="1784.VC42_03590"/>
<dbReference type="Pfam" id="PF02913">
    <property type="entry name" value="FAD-oxidase_C"/>
    <property type="match status" value="1"/>
</dbReference>
<evidence type="ECO:0000256" key="1">
    <source>
        <dbReference type="ARBA" id="ARBA00001974"/>
    </source>
</evidence>
<evidence type="ECO:0000256" key="2">
    <source>
        <dbReference type="ARBA" id="ARBA00022630"/>
    </source>
</evidence>
<dbReference type="SUPFAM" id="SSF55103">
    <property type="entry name" value="FAD-linked oxidases, C-terminal domain"/>
    <property type="match status" value="1"/>
</dbReference>
<proteinExistence type="predicted"/>
<comment type="cofactor">
    <cofactor evidence="1">
        <name>FAD</name>
        <dbReference type="ChEBI" id="CHEBI:57692"/>
    </cofactor>
</comment>
<feature type="domain" description="FAD-binding PCMH-type" evidence="5">
    <location>
        <begin position="41"/>
        <end position="216"/>
    </location>
</feature>
<evidence type="ECO:0000313" key="7">
    <source>
        <dbReference type="Proteomes" id="UP000193040"/>
    </source>
</evidence>
<keyword evidence="7" id="KW-1185">Reference proteome</keyword>
<keyword evidence="4" id="KW-0560">Oxidoreductase</keyword>
<evidence type="ECO:0000259" key="5">
    <source>
        <dbReference type="PROSITE" id="PS51387"/>
    </source>
</evidence>